<sequence>MDAVSSLKGLFESGKYADLTIRCGGAVHKVHCAVVCSRSKFLEKAVDGQFKEAALRDIDLSEDEQPIVREMIRYLYTDDYDHNPYEQGGLAPGYECHISPEAENSLASPDHRLLDGTNEACCLMFHVKMYVAGDKYDIPGLRTLVTEKYQHCVAEYWNSTTFSHAALHLWDNTVESDRQLRNVVIQAAHDNLDELLDRGEFRDLMQSRGDFCFDIVHCQTVSRTLILWQSV</sequence>
<name>A0A194XC37_MOLSC</name>
<evidence type="ECO:0000259" key="1">
    <source>
        <dbReference type="PROSITE" id="PS50097"/>
    </source>
</evidence>
<dbReference type="GeneID" id="28822787"/>
<dbReference type="PANTHER" id="PTHR47843">
    <property type="entry name" value="BTB DOMAIN-CONTAINING PROTEIN-RELATED"/>
    <property type="match status" value="1"/>
</dbReference>
<proteinExistence type="predicted"/>
<gene>
    <name evidence="2" type="ORF">LY89DRAFT_669023</name>
</gene>
<dbReference type="EMBL" id="KQ947414">
    <property type="protein sequence ID" value="KUJ17730.1"/>
    <property type="molecule type" value="Genomic_DNA"/>
</dbReference>
<protein>
    <recommendedName>
        <fullName evidence="1">BTB domain-containing protein</fullName>
    </recommendedName>
</protein>
<dbReference type="SMART" id="SM00225">
    <property type="entry name" value="BTB"/>
    <property type="match status" value="1"/>
</dbReference>
<keyword evidence="3" id="KW-1185">Reference proteome</keyword>
<evidence type="ECO:0000313" key="2">
    <source>
        <dbReference type="EMBL" id="KUJ17730.1"/>
    </source>
</evidence>
<dbReference type="KEGG" id="psco:LY89DRAFT_669023"/>
<dbReference type="CDD" id="cd18186">
    <property type="entry name" value="BTB_POZ_ZBTB_KLHL-like"/>
    <property type="match status" value="1"/>
</dbReference>
<evidence type="ECO:0000313" key="3">
    <source>
        <dbReference type="Proteomes" id="UP000070700"/>
    </source>
</evidence>
<dbReference type="RefSeq" id="XP_018072085.1">
    <property type="nucleotide sequence ID" value="XM_018213061.1"/>
</dbReference>
<dbReference type="Gene3D" id="3.30.710.10">
    <property type="entry name" value="Potassium Channel Kv1.1, Chain A"/>
    <property type="match status" value="1"/>
</dbReference>
<dbReference type="PROSITE" id="PS50097">
    <property type="entry name" value="BTB"/>
    <property type="match status" value="1"/>
</dbReference>
<dbReference type="InterPro" id="IPR000210">
    <property type="entry name" value="BTB/POZ_dom"/>
</dbReference>
<dbReference type="PANTHER" id="PTHR47843:SF5">
    <property type="entry name" value="BTB_POZ DOMAIN PROTEIN"/>
    <property type="match status" value="1"/>
</dbReference>
<feature type="domain" description="BTB" evidence="1">
    <location>
        <begin position="17"/>
        <end position="84"/>
    </location>
</feature>
<dbReference type="OrthoDB" id="6359816at2759"/>
<dbReference type="SUPFAM" id="SSF54695">
    <property type="entry name" value="POZ domain"/>
    <property type="match status" value="1"/>
</dbReference>
<dbReference type="InterPro" id="IPR011333">
    <property type="entry name" value="SKP1/BTB/POZ_sf"/>
</dbReference>
<accession>A0A194XC37</accession>
<dbReference type="Pfam" id="PF00651">
    <property type="entry name" value="BTB"/>
    <property type="match status" value="1"/>
</dbReference>
<reference evidence="2 3" key="1">
    <citation type="submission" date="2015-10" db="EMBL/GenBank/DDBJ databases">
        <title>Full genome of DAOMC 229536 Phialocephala scopiformis, a fungal endophyte of spruce producing the potent anti-insectan compound rugulosin.</title>
        <authorList>
            <consortium name="DOE Joint Genome Institute"/>
            <person name="Walker A.K."/>
            <person name="Frasz S.L."/>
            <person name="Seifert K.A."/>
            <person name="Miller J.D."/>
            <person name="Mondo S.J."/>
            <person name="Labutti K."/>
            <person name="Lipzen A."/>
            <person name="Dockter R."/>
            <person name="Kennedy M."/>
            <person name="Grigoriev I.V."/>
            <person name="Spatafora J.W."/>
        </authorList>
    </citation>
    <scope>NUCLEOTIDE SEQUENCE [LARGE SCALE GENOMIC DNA]</scope>
    <source>
        <strain evidence="2 3">CBS 120377</strain>
    </source>
</reference>
<dbReference type="AlphaFoldDB" id="A0A194XC37"/>
<organism evidence="2 3">
    <name type="scientific">Mollisia scopiformis</name>
    <name type="common">Conifer needle endophyte fungus</name>
    <name type="synonym">Phialocephala scopiformis</name>
    <dbReference type="NCBI Taxonomy" id="149040"/>
    <lineage>
        <taxon>Eukaryota</taxon>
        <taxon>Fungi</taxon>
        <taxon>Dikarya</taxon>
        <taxon>Ascomycota</taxon>
        <taxon>Pezizomycotina</taxon>
        <taxon>Leotiomycetes</taxon>
        <taxon>Helotiales</taxon>
        <taxon>Mollisiaceae</taxon>
        <taxon>Mollisia</taxon>
    </lineage>
</organism>
<dbReference type="Proteomes" id="UP000070700">
    <property type="component" value="Unassembled WGS sequence"/>
</dbReference>
<dbReference type="InParanoid" id="A0A194XC37"/>